<organism evidence="2 3">
    <name type="scientific">Acorus calamus</name>
    <name type="common">Sweet flag</name>
    <dbReference type="NCBI Taxonomy" id="4465"/>
    <lineage>
        <taxon>Eukaryota</taxon>
        <taxon>Viridiplantae</taxon>
        <taxon>Streptophyta</taxon>
        <taxon>Embryophyta</taxon>
        <taxon>Tracheophyta</taxon>
        <taxon>Spermatophyta</taxon>
        <taxon>Magnoliopsida</taxon>
        <taxon>Liliopsida</taxon>
        <taxon>Acoraceae</taxon>
        <taxon>Acorus</taxon>
    </lineage>
</organism>
<evidence type="ECO:0000313" key="3">
    <source>
        <dbReference type="Proteomes" id="UP001180020"/>
    </source>
</evidence>
<gene>
    <name evidence="2" type="ORF">QJS10_CPB21g00071</name>
</gene>
<sequence length="74" mass="8258">MLDSGDPDTQQWMKATESSYKDKFRGWDTIANFDPYASKGSGKETSMETPIGGALPVSDTAMHPTRRSRYKLVL</sequence>
<proteinExistence type="predicted"/>
<accession>A0AAV9C689</accession>
<reference evidence="2" key="2">
    <citation type="submission" date="2023-06" db="EMBL/GenBank/DDBJ databases">
        <authorList>
            <person name="Ma L."/>
            <person name="Liu K.-W."/>
            <person name="Li Z."/>
            <person name="Hsiao Y.-Y."/>
            <person name="Qi Y."/>
            <person name="Fu T."/>
            <person name="Tang G."/>
            <person name="Zhang D."/>
            <person name="Sun W.-H."/>
            <person name="Liu D.-K."/>
            <person name="Li Y."/>
            <person name="Chen G.-Z."/>
            <person name="Liu X.-D."/>
            <person name="Liao X.-Y."/>
            <person name="Jiang Y.-T."/>
            <person name="Yu X."/>
            <person name="Hao Y."/>
            <person name="Huang J."/>
            <person name="Zhao X.-W."/>
            <person name="Ke S."/>
            <person name="Chen Y.-Y."/>
            <person name="Wu W.-L."/>
            <person name="Hsu J.-L."/>
            <person name="Lin Y.-F."/>
            <person name="Huang M.-D."/>
            <person name="Li C.-Y."/>
            <person name="Huang L."/>
            <person name="Wang Z.-W."/>
            <person name="Zhao X."/>
            <person name="Zhong W.-Y."/>
            <person name="Peng D.-H."/>
            <person name="Ahmad S."/>
            <person name="Lan S."/>
            <person name="Zhang J.-S."/>
            <person name="Tsai W.-C."/>
            <person name="Van De Peer Y."/>
            <person name="Liu Z.-J."/>
        </authorList>
    </citation>
    <scope>NUCLEOTIDE SEQUENCE</scope>
    <source>
        <strain evidence="2">CP</strain>
        <tissue evidence="2">Leaves</tissue>
    </source>
</reference>
<reference evidence="2" key="1">
    <citation type="journal article" date="2023" name="Nat. Commun.">
        <title>Diploid and tetraploid genomes of Acorus and the evolution of monocots.</title>
        <authorList>
            <person name="Ma L."/>
            <person name="Liu K.W."/>
            <person name="Li Z."/>
            <person name="Hsiao Y.Y."/>
            <person name="Qi Y."/>
            <person name="Fu T."/>
            <person name="Tang G.D."/>
            <person name="Zhang D."/>
            <person name="Sun W.H."/>
            <person name="Liu D.K."/>
            <person name="Li Y."/>
            <person name="Chen G.Z."/>
            <person name="Liu X.D."/>
            <person name="Liao X.Y."/>
            <person name="Jiang Y.T."/>
            <person name="Yu X."/>
            <person name="Hao Y."/>
            <person name="Huang J."/>
            <person name="Zhao X.W."/>
            <person name="Ke S."/>
            <person name="Chen Y.Y."/>
            <person name="Wu W.L."/>
            <person name="Hsu J.L."/>
            <person name="Lin Y.F."/>
            <person name="Huang M.D."/>
            <person name="Li C.Y."/>
            <person name="Huang L."/>
            <person name="Wang Z.W."/>
            <person name="Zhao X."/>
            <person name="Zhong W.Y."/>
            <person name="Peng D.H."/>
            <person name="Ahmad S."/>
            <person name="Lan S."/>
            <person name="Zhang J.S."/>
            <person name="Tsai W.C."/>
            <person name="Van de Peer Y."/>
            <person name="Liu Z.J."/>
        </authorList>
    </citation>
    <scope>NUCLEOTIDE SEQUENCE</scope>
    <source>
        <strain evidence="2">CP</strain>
    </source>
</reference>
<name>A0AAV9C689_ACOCL</name>
<comment type="caution">
    <text evidence="2">The sequence shown here is derived from an EMBL/GenBank/DDBJ whole genome shotgun (WGS) entry which is preliminary data.</text>
</comment>
<dbReference type="EMBL" id="JAUJYO010000021">
    <property type="protein sequence ID" value="KAK1284225.1"/>
    <property type="molecule type" value="Genomic_DNA"/>
</dbReference>
<evidence type="ECO:0000313" key="2">
    <source>
        <dbReference type="EMBL" id="KAK1284225.1"/>
    </source>
</evidence>
<protein>
    <submittedName>
        <fullName evidence="2">Uncharacterized protein</fullName>
    </submittedName>
</protein>
<keyword evidence="3" id="KW-1185">Reference proteome</keyword>
<dbReference type="Proteomes" id="UP001180020">
    <property type="component" value="Unassembled WGS sequence"/>
</dbReference>
<feature type="region of interest" description="Disordered" evidence="1">
    <location>
        <begin position="38"/>
        <end position="60"/>
    </location>
</feature>
<evidence type="ECO:0000256" key="1">
    <source>
        <dbReference type="SAM" id="MobiDB-lite"/>
    </source>
</evidence>
<dbReference type="AlphaFoldDB" id="A0AAV9C689"/>